<sequence length="700" mass="74983">MSGAHQAAALQPGRQQAPHDGGHTLVLGEPAPRKVTDPGAPLPTTKGAVPLQRDLTLRTDTQKSTTGQSAGPSTLAAPANGKVGLRALVVGVDGADWGVDTWTSMLNRTGAAYDVLLSKDQSLTAASLVRPDGTGRYNAVLLTSSMLMYASDGGYVSGLDADEWNLLWAYERDYAVRQVSLYTSSGAWPESYCLSPSSEGTVGDTALPASLTATGAGVFDYLKSTARVPIMQSYVYRTRIASGCAADPILVNGGDVLAVRTTSTDGRERMALTFTSNQYLLQASLLTYGLLRWASRGLFLGEQRHFINVDVDDWFNTADHYFPDGHVESDPGFQMSGHDAYNTDQRLTALRGAYPLASNFTFNLAYNGNDADLTSGARCSPNGGVATLTATTRCLSKKFRWINHTFTHLELNTTDYATSANEISANRRVATRLGLAQPDAVLKTGEYSGLGVYNPNPDDDVNPPTDYGLAASNQQFLDAARDLGVRYVHGNMSFASHVPDCFNCGKVHPLSPGITIVPDWPTNIAYHTTTPAEQIAFYNSYYGPGGRFPYWPTNLTYAQMLDYETDVALSHLTTGSLYSHTFHIANLRDYGAGRTLATDWLEQVLAKYSGYYSVPVLNPDWTALSAYATHRIAHFAQVRGNVDAVYDPAARTVTVTSPLAGALTVSGVTAAGASTYGTEVSSKLTLSAGTAVTVPASPRS</sequence>
<gene>
    <name evidence="4" type="ORF">Daura_25560</name>
</gene>
<dbReference type="KEGG" id="daur:Daura_25560"/>
<reference evidence="4" key="1">
    <citation type="submission" date="2021-04" db="EMBL/GenBank/DDBJ databases">
        <title>Dactylosporangium aurantiacum NRRL B-8018 full assembly.</title>
        <authorList>
            <person name="Hartkoorn R.C."/>
            <person name="Beaudoing E."/>
            <person name="Hot D."/>
        </authorList>
    </citation>
    <scope>NUCLEOTIDE SEQUENCE</scope>
    <source>
        <strain evidence="4">NRRL B-8018</strain>
    </source>
</reference>
<accession>A0A9Q9MJM5</accession>
<dbReference type="InterPro" id="IPR056826">
    <property type="entry name" value="Agd3_CE"/>
</dbReference>
<evidence type="ECO:0000313" key="5">
    <source>
        <dbReference type="Proteomes" id="UP001058003"/>
    </source>
</evidence>
<feature type="region of interest" description="Disordered" evidence="1">
    <location>
        <begin position="1"/>
        <end position="55"/>
    </location>
</feature>
<keyword evidence="5" id="KW-1185">Reference proteome</keyword>
<dbReference type="EMBL" id="CP073767">
    <property type="protein sequence ID" value="UWZ59229.1"/>
    <property type="molecule type" value="Genomic_DNA"/>
</dbReference>
<dbReference type="InterPro" id="IPR056827">
    <property type="entry name" value="CBM87_Agd3"/>
</dbReference>
<dbReference type="Pfam" id="PF25116">
    <property type="entry name" value="CBM87_Agd3"/>
    <property type="match status" value="1"/>
</dbReference>
<dbReference type="OrthoDB" id="53191at2"/>
<evidence type="ECO:0000313" key="4">
    <source>
        <dbReference type="EMBL" id="UWZ59229.1"/>
    </source>
</evidence>
<feature type="domain" description="Agd3 deacetylase" evidence="2">
    <location>
        <begin position="396"/>
        <end position="593"/>
    </location>
</feature>
<organism evidence="4 5">
    <name type="scientific">Dactylosporangium aurantiacum</name>
    <dbReference type="NCBI Taxonomy" id="35754"/>
    <lineage>
        <taxon>Bacteria</taxon>
        <taxon>Bacillati</taxon>
        <taxon>Actinomycetota</taxon>
        <taxon>Actinomycetes</taxon>
        <taxon>Micromonosporales</taxon>
        <taxon>Micromonosporaceae</taxon>
        <taxon>Dactylosporangium</taxon>
    </lineage>
</organism>
<evidence type="ECO:0000256" key="1">
    <source>
        <dbReference type="SAM" id="MobiDB-lite"/>
    </source>
</evidence>
<dbReference type="Pfam" id="PF25115">
    <property type="entry name" value="Agd3_CE"/>
    <property type="match status" value="1"/>
</dbReference>
<protein>
    <submittedName>
        <fullName evidence="4">Uncharacterized protein</fullName>
    </submittedName>
</protein>
<proteinExistence type="predicted"/>
<feature type="domain" description="Agd3 CBM87" evidence="3">
    <location>
        <begin position="87"/>
        <end position="286"/>
    </location>
</feature>
<name>A0A9Q9MJM5_9ACTN</name>
<dbReference type="RefSeq" id="WP_156089855.1">
    <property type="nucleotide sequence ID" value="NZ_CP073767.1"/>
</dbReference>
<dbReference type="Proteomes" id="UP001058003">
    <property type="component" value="Chromosome"/>
</dbReference>
<evidence type="ECO:0000259" key="2">
    <source>
        <dbReference type="Pfam" id="PF25115"/>
    </source>
</evidence>
<evidence type="ECO:0000259" key="3">
    <source>
        <dbReference type="Pfam" id="PF25116"/>
    </source>
</evidence>
<dbReference type="AlphaFoldDB" id="A0A9Q9MJM5"/>